<dbReference type="InterPro" id="IPR029058">
    <property type="entry name" value="AB_hydrolase_fold"/>
</dbReference>
<dbReference type="EMBL" id="MLJW01000033">
    <property type="protein sequence ID" value="OIR08096.1"/>
    <property type="molecule type" value="Genomic_DNA"/>
</dbReference>
<comment type="caution">
    <text evidence="1">The sequence shown here is derived from an EMBL/GenBank/DDBJ whole genome shotgun (WGS) entry which is preliminary data.</text>
</comment>
<accession>A0A1J5SVK2</accession>
<name>A0A1J5SVK2_9ZZZZ</name>
<gene>
    <name evidence="1" type="ORF">GALL_95950</name>
</gene>
<dbReference type="Gene3D" id="3.40.50.1820">
    <property type="entry name" value="alpha/beta hydrolase"/>
    <property type="match status" value="2"/>
</dbReference>
<dbReference type="AlphaFoldDB" id="A0A1J5SVK2"/>
<sequence length="392" mass="42916">MIRFVASLCLLAAGASAATWHSTATGSDLPMKILEPASGGGELRPAVLYLENLAAPRVGTDSDASIIHDFLAQGCLVVTIDYDHAKQSRWPALNLDLAALRNQIQHHQLLADERLDPAHIFIVPSGCRLKRDVAFYHDGDRTLAMDIVYPAHPVHPVGSVIEFSCDNLNRMGNFSLDFCTDTILEGAAAEGYAAAMADHPVRAPYHGLDPMPQCGWMTKAAVRTLRAQSASLDLNGRIVVAGFSRGSGMSLLLTTTTGLPAFEGHGENQGVDSSVQGAIVLAGRFTYLHLLPHDHMIPRYNIAWGTRAQHEDVWRDAGALDYLHGPTVPLFLSINCTEGADYQLQMQVLARRLTELHSPFIYQPDPQPRGHRMPLDPSVLNPMLSYLRQRLH</sequence>
<reference evidence="1" key="1">
    <citation type="submission" date="2016-10" db="EMBL/GenBank/DDBJ databases">
        <title>Sequence of Gallionella enrichment culture.</title>
        <authorList>
            <person name="Poehlein A."/>
            <person name="Muehling M."/>
            <person name="Daniel R."/>
        </authorList>
    </citation>
    <scope>NUCLEOTIDE SEQUENCE</scope>
</reference>
<dbReference type="SUPFAM" id="SSF53474">
    <property type="entry name" value="alpha/beta-Hydrolases"/>
    <property type="match status" value="1"/>
</dbReference>
<protein>
    <recommendedName>
        <fullName evidence="2">Alpha/beta hydrolase family protein</fullName>
    </recommendedName>
</protein>
<evidence type="ECO:0000313" key="1">
    <source>
        <dbReference type="EMBL" id="OIR08096.1"/>
    </source>
</evidence>
<evidence type="ECO:0008006" key="2">
    <source>
        <dbReference type="Google" id="ProtNLM"/>
    </source>
</evidence>
<proteinExistence type="predicted"/>
<organism evidence="1">
    <name type="scientific">mine drainage metagenome</name>
    <dbReference type="NCBI Taxonomy" id="410659"/>
    <lineage>
        <taxon>unclassified sequences</taxon>
        <taxon>metagenomes</taxon>
        <taxon>ecological metagenomes</taxon>
    </lineage>
</organism>